<dbReference type="AlphaFoldDB" id="A0A483B909"/>
<gene>
    <name evidence="7 15" type="primary">clpP</name>
    <name evidence="14" type="ORF">ATX59_02700</name>
    <name evidence="13" type="ORF">GA838_07110</name>
    <name evidence="15" type="ORF">OENI_0539</name>
</gene>
<evidence type="ECO:0000256" key="9">
    <source>
        <dbReference type="PROSITE-ProRule" id="PRU10086"/>
    </source>
</evidence>
<dbReference type="CDD" id="cd07017">
    <property type="entry name" value="S14_ClpP_2"/>
    <property type="match status" value="1"/>
</dbReference>
<dbReference type="InterPro" id="IPR023562">
    <property type="entry name" value="ClpP/TepA"/>
</dbReference>
<feature type="active site" evidence="8">
    <location>
        <position position="96"/>
    </location>
</feature>
<sequence length="202" mass="22446">MWPGVIEQTANGRESYDLPSRLLKDRIILVQGEVEDQMATSIVAQLLFLDAQDPNKDIDMYINSPGGSVTAGMAIVDTMNFIRSDVKTIVMGMAASMATIIASSGTKGKRFMLPNAEYLIHQPMGGAGAGTQQTDMSIIADQLLKTRKRLNNILKENSGKPIEKIEKDTERDHWMDSKETLDYGLIDKILINKEKNKSEKKK</sequence>
<keyword evidence="4 7" id="KW-0378">Hydrolase</keyword>
<evidence type="ECO:0000256" key="10">
    <source>
        <dbReference type="RuleBase" id="RU000549"/>
    </source>
</evidence>
<dbReference type="GO" id="GO:0005737">
    <property type="term" value="C:cytoplasm"/>
    <property type="evidence" value="ECO:0007669"/>
    <property type="project" value="UniProtKB-SubCell"/>
</dbReference>
<evidence type="ECO:0000256" key="2">
    <source>
        <dbReference type="ARBA" id="ARBA00022490"/>
    </source>
</evidence>
<dbReference type="GO" id="GO:0006515">
    <property type="term" value="P:protein quality control for misfolded or incompletely synthesized proteins"/>
    <property type="evidence" value="ECO:0007669"/>
    <property type="project" value="TreeGrafter"/>
</dbReference>
<dbReference type="RefSeq" id="WP_032818223.1">
    <property type="nucleotide sequence ID" value="NZ_LR031358.1"/>
</dbReference>
<evidence type="ECO:0000256" key="4">
    <source>
        <dbReference type="ARBA" id="ARBA00022801"/>
    </source>
</evidence>
<evidence type="ECO:0000313" key="14">
    <source>
        <dbReference type="EMBL" id="OIM21774.1"/>
    </source>
</evidence>
<reference evidence="15 17" key="2">
    <citation type="submission" date="2018-08" db="EMBL/GenBank/DDBJ databases">
        <authorList>
            <person name="Lorentzen P. G. S. M."/>
        </authorList>
    </citation>
    <scope>NUCLEOTIDE SEQUENCE [LARGE SCALE GENOMIC DNA]</scope>
    <source>
        <strain evidence="15 17">CRBO_1381</strain>
    </source>
</reference>
<evidence type="ECO:0000313" key="15">
    <source>
        <dbReference type="EMBL" id="VDB97573.1"/>
    </source>
</evidence>
<dbReference type="InterPro" id="IPR018215">
    <property type="entry name" value="ClpP_Ser_AS"/>
</dbReference>
<dbReference type="GO" id="GO:0009368">
    <property type="term" value="C:endopeptidase Clp complex"/>
    <property type="evidence" value="ECO:0007669"/>
    <property type="project" value="TreeGrafter"/>
</dbReference>
<protein>
    <recommendedName>
        <fullName evidence="7 12">ATP-dependent Clp protease proteolytic subunit</fullName>
        <ecNumber evidence="7 10">3.4.21.92</ecNumber>
    </recommendedName>
    <alternativeName>
        <fullName evidence="7">Endopeptidase Clp</fullName>
    </alternativeName>
</protein>
<evidence type="ECO:0000256" key="7">
    <source>
        <dbReference type="HAMAP-Rule" id="MF_00444"/>
    </source>
</evidence>
<dbReference type="PROSITE" id="PS00382">
    <property type="entry name" value="CLP_PROTEASE_HIS"/>
    <property type="match status" value="1"/>
</dbReference>
<comment type="catalytic activity">
    <reaction evidence="6 7 9">
        <text>Hydrolysis of proteins to small peptides in the presence of ATP and magnesium. alpha-casein is the usual test substrate. In the absence of ATP, only oligopeptides shorter than five residues are hydrolyzed (such as succinyl-Leu-Tyr-|-NHMec, and Leu-Tyr-Leu-|-Tyr-Trp, in which cleavage of the -Tyr-|-Leu- and -Tyr-|-Trp bonds also occurs).</text>
        <dbReference type="EC" id="3.4.21.92"/>
    </reaction>
</comment>
<dbReference type="PANTHER" id="PTHR10381">
    <property type="entry name" value="ATP-DEPENDENT CLP PROTEASE PROTEOLYTIC SUBUNIT"/>
    <property type="match status" value="1"/>
</dbReference>
<dbReference type="HAMAP" id="MF_00444">
    <property type="entry name" value="ClpP"/>
    <property type="match status" value="1"/>
</dbReference>
<proteinExistence type="inferred from homology"/>
<dbReference type="FunFam" id="3.90.226.10:FF:000014">
    <property type="entry name" value="ATP-dependent Clp protease proteolytic subunit"/>
    <property type="match status" value="1"/>
</dbReference>
<dbReference type="PANTHER" id="PTHR10381:SF70">
    <property type="entry name" value="ATP-DEPENDENT CLP PROTEASE PROTEOLYTIC SUBUNIT"/>
    <property type="match status" value="1"/>
</dbReference>
<evidence type="ECO:0000313" key="16">
    <source>
        <dbReference type="Proteomes" id="UP000181728"/>
    </source>
</evidence>
<organism evidence="15 17">
    <name type="scientific">Oenococcus oeni</name>
    <name type="common">Leuconostoc oenos</name>
    <dbReference type="NCBI Taxonomy" id="1247"/>
    <lineage>
        <taxon>Bacteria</taxon>
        <taxon>Bacillati</taxon>
        <taxon>Bacillota</taxon>
        <taxon>Bacilli</taxon>
        <taxon>Lactobacillales</taxon>
        <taxon>Lactobacillaceae</taxon>
        <taxon>Oenococcus</taxon>
    </lineage>
</organism>
<dbReference type="EMBL" id="LR031358">
    <property type="protein sequence ID" value="VDB97573.1"/>
    <property type="molecule type" value="Genomic_DNA"/>
</dbReference>
<keyword evidence="3 7" id="KW-0645">Protease</keyword>
<evidence type="ECO:0000256" key="12">
    <source>
        <dbReference type="RuleBase" id="RU003567"/>
    </source>
</evidence>
<reference evidence="14 16" key="1">
    <citation type="journal article" date="2016" name="BMC Genomics">
        <title>Consensus pan-genome assembly of the specialised wine bacterium Oenococcus oeni.</title>
        <authorList>
            <person name="Sternes P.R."/>
            <person name="Borneman A.R."/>
        </authorList>
    </citation>
    <scope>NUCLEOTIDE SEQUENCE [LARGE SCALE GENOMIC DNA]</scope>
    <source>
        <strain evidence="14 16">AWRIB661</strain>
    </source>
</reference>
<accession>A0A483B909</accession>
<keyword evidence="2 7" id="KW-0963">Cytoplasm</keyword>
<dbReference type="SUPFAM" id="SSF52096">
    <property type="entry name" value="ClpP/crotonase"/>
    <property type="match status" value="1"/>
</dbReference>
<comment type="similarity">
    <text evidence="1 7 12">Belongs to the peptidase S14 family.</text>
</comment>
<evidence type="ECO:0000256" key="5">
    <source>
        <dbReference type="ARBA" id="ARBA00022825"/>
    </source>
</evidence>
<evidence type="ECO:0000256" key="3">
    <source>
        <dbReference type="ARBA" id="ARBA00022670"/>
    </source>
</evidence>
<evidence type="ECO:0000256" key="1">
    <source>
        <dbReference type="ARBA" id="ARBA00007039"/>
    </source>
</evidence>
<dbReference type="PRINTS" id="PR00127">
    <property type="entry name" value="CLPPROTEASEP"/>
</dbReference>
<evidence type="ECO:0000313" key="17">
    <source>
        <dbReference type="Proteomes" id="UP000294726"/>
    </source>
</evidence>
<dbReference type="Gene3D" id="3.90.226.10">
    <property type="entry name" value="2-enoyl-CoA Hydratase, Chain A, domain 1"/>
    <property type="match status" value="1"/>
</dbReference>
<feature type="active site" description="Nucleophile" evidence="7">
    <location>
        <position position="96"/>
    </location>
</feature>
<dbReference type="NCBIfam" id="NF009205">
    <property type="entry name" value="PRK12553.1"/>
    <property type="match status" value="1"/>
</dbReference>
<dbReference type="InterPro" id="IPR029045">
    <property type="entry name" value="ClpP/crotonase-like_dom_sf"/>
</dbReference>
<dbReference type="Proteomes" id="UP000294726">
    <property type="component" value="Chromosome"/>
</dbReference>
<dbReference type="EC" id="3.4.21.92" evidence="7 10"/>
<dbReference type="EMBL" id="MLOK01000026">
    <property type="protein sequence ID" value="OIM21774.1"/>
    <property type="molecule type" value="Genomic_DNA"/>
</dbReference>
<evidence type="ECO:0000256" key="8">
    <source>
        <dbReference type="PROSITE-ProRule" id="PRU10085"/>
    </source>
</evidence>
<feature type="active site" evidence="7 9">
    <location>
        <position position="121"/>
    </location>
</feature>
<reference evidence="13" key="3">
    <citation type="submission" date="2019-10" db="EMBL/GenBank/DDBJ databases">
        <title>Malate fermentation in French cider.</title>
        <authorList>
            <person name="Cousin F.J."/>
            <person name="Medina Fernandez S."/>
            <person name="Misery B."/>
            <person name="Laplace J.-M."/>
            <person name="Cretenet M."/>
        </authorList>
    </citation>
    <scope>NUCLEOTIDE SEQUENCE</scope>
    <source>
        <strain evidence="13">UCMA15129</strain>
    </source>
</reference>
<dbReference type="GO" id="GO:0004176">
    <property type="term" value="F:ATP-dependent peptidase activity"/>
    <property type="evidence" value="ECO:0007669"/>
    <property type="project" value="InterPro"/>
</dbReference>
<comment type="function">
    <text evidence="7 11">Cleaves peptides in various proteins in a process that requires ATP hydrolysis. Has a chymotrypsin-like activity. Plays a major role in the degradation of misfolded proteins.</text>
</comment>
<dbReference type="NCBIfam" id="NF001368">
    <property type="entry name" value="PRK00277.1"/>
    <property type="match status" value="1"/>
</dbReference>
<dbReference type="InterPro" id="IPR001907">
    <property type="entry name" value="ClpP"/>
</dbReference>
<keyword evidence="5 7" id="KW-0720">Serine protease</keyword>
<evidence type="ECO:0000256" key="6">
    <source>
        <dbReference type="ARBA" id="ARBA00034021"/>
    </source>
</evidence>
<evidence type="ECO:0000256" key="11">
    <source>
        <dbReference type="RuleBase" id="RU000550"/>
    </source>
</evidence>
<dbReference type="GO" id="GO:0051117">
    <property type="term" value="F:ATPase binding"/>
    <property type="evidence" value="ECO:0007669"/>
    <property type="project" value="TreeGrafter"/>
</dbReference>
<dbReference type="InterPro" id="IPR033135">
    <property type="entry name" value="ClpP_His_AS"/>
</dbReference>
<name>A0A483B909_OENOE</name>
<comment type="subunit">
    <text evidence="7">Fourteen ClpP subunits assemble into 2 heptameric rings which stack back to back to give a disk-like structure with a central cavity, resembling the structure of eukaryotic proteasomes.</text>
</comment>
<dbReference type="Proteomes" id="UP001281024">
    <property type="component" value="Unassembled WGS sequence"/>
</dbReference>
<evidence type="ECO:0000313" key="13">
    <source>
        <dbReference type="EMBL" id="MDV7715509.1"/>
    </source>
</evidence>
<dbReference type="Proteomes" id="UP000181728">
    <property type="component" value="Unassembled WGS sequence"/>
</dbReference>
<dbReference type="Pfam" id="PF00574">
    <property type="entry name" value="CLP_protease"/>
    <property type="match status" value="1"/>
</dbReference>
<dbReference type="EMBL" id="WERV01000005">
    <property type="protein sequence ID" value="MDV7715509.1"/>
    <property type="molecule type" value="Genomic_DNA"/>
</dbReference>
<dbReference type="PROSITE" id="PS00381">
    <property type="entry name" value="CLP_PROTEASE_SER"/>
    <property type="match status" value="1"/>
</dbReference>
<comment type="subcellular location">
    <subcellularLocation>
        <location evidence="7">Cytoplasm</location>
    </subcellularLocation>
</comment>
<dbReference type="GO" id="GO:0004252">
    <property type="term" value="F:serine-type endopeptidase activity"/>
    <property type="evidence" value="ECO:0007669"/>
    <property type="project" value="UniProtKB-UniRule"/>
</dbReference>